<evidence type="ECO:0000259" key="1">
    <source>
        <dbReference type="Pfam" id="PF00535"/>
    </source>
</evidence>
<name>A0A2T5JFS5_9SPHI</name>
<proteinExistence type="predicted"/>
<dbReference type="SUPFAM" id="SSF53448">
    <property type="entry name" value="Nucleotide-diphospho-sugar transferases"/>
    <property type="match status" value="1"/>
</dbReference>
<dbReference type="CDD" id="cd00761">
    <property type="entry name" value="Glyco_tranf_GTA_type"/>
    <property type="match status" value="1"/>
</dbReference>
<organism evidence="2 3">
    <name type="scientific">Mucilaginibacter yixingensis</name>
    <dbReference type="NCBI Taxonomy" id="1295612"/>
    <lineage>
        <taxon>Bacteria</taxon>
        <taxon>Pseudomonadati</taxon>
        <taxon>Bacteroidota</taxon>
        <taxon>Sphingobacteriia</taxon>
        <taxon>Sphingobacteriales</taxon>
        <taxon>Sphingobacteriaceae</taxon>
        <taxon>Mucilaginibacter</taxon>
    </lineage>
</organism>
<reference evidence="2 3" key="1">
    <citation type="submission" date="2018-04" db="EMBL/GenBank/DDBJ databases">
        <title>Genomic Encyclopedia of Archaeal and Bacterial Type Strains, Phase II (KMG-II): from individual species to whole genera.</title>
        <authorList>
            <person name="Goeker M."/>
        </authorList>
    </citation>
    <scope>NUCLEOTIDE SEQUENCE [LARGE SCALE GENOMIC DNA]</scope>
    <source>
        <strain evidence="2 3">DSM 26809</strain>
    </source>
</reference>
<dbReference type="InterPro" id="IPR001173">
    <property type="entry name" value="Glyco_trans_2-like"/>
</dbReference>
<gene>
    <name evidence="2" type="ORF">C8P68_101512</name>
</gene>
<sequence length="311" mass="35663">MKFSLLVPCYNAECFIEGFLRNISELILPFDEILFYDDASTDNTTDILSSKGYKVIKGNSNRGPGYARNVLAEHASGDYLHFHDIDDLLRPDFLEKSYEILQQTEYDVILCNVDWYDSNLEKIILSWKYSNRELNNNPLPYIISHPVGGINGLYRRSVFLNTGGFNTNLRIWEDADMHVKLASKAGVTFKVIEEVLSLSVRYSTSLSSNQSLGWVTRFELLQQYYNNFTDKTVREAIGQQAQITASSLIMCGLLDVAKKALQLSEHCRVKVPQSKNYPWKVLKRILPARVRIGLRMLQLRHAFRHHSASNN</sequence>
<dbReference type="Pfam" id="PF00535">
    <property type="entry name" value="Glycos_transf_2"/>
    <property type="match status" value="1"/>
</dbReference>
<dbReference type="InterPro" id="IPR050834">
    <property type="entry name" value="Glycosyltransf_2"/>
</dbReference>
<dbReference type="Proteomes" id="UP000244168">
    <property type="component" value="Unassembled WGS sequence"/>
</dbReference>
<dbReference type="GO" id="GO:0016740">
    <property type="term" value="F:transferase activity"/>
    <property type="evidence" value="ECO:0007669"/>
    <property type="project" value="UniProtKB-KW"/>
</dbReference>
<evidence type="ECO:0000313" key="2">
    <source>
        <dbReference type="EMBL" id="PTR01278.1"/>
    </source>
</evidence>
<dbReference type="RefSeq" id="WP_107826681.1">
    <property type="nucleotide sequence ID" value="NZ_CP160205.1"/>
</dbReference>
<dbReference type="InterPro" id="IPR029044">
    <property type="entry name" value="Nucleotide-diphossugar_trans"/>
</dbReference>
<dbReference type="Gene3D" id="3.90.550.10">
    <property type="entry name" value="Spore Coat Polysaccharide Biosynthesis Protein SpsA, Chain A"/>
    <property type="match status" value="1"/>
</dbReference>
<dbReference type="EMBL" id="QAOQ01000001">
    <property type="protein sequence ID" value="PTR01278.1"/>
    <property type="molecule type" value="Genomic_DNA"/>
</dbReference>
<evidence type="ECO:0000313" key="3">
    <source>
        <dbReference type="Proteomes" id="UP000244168"/>
    </source>
</evidence>
<dbReference type="PANTHER" id="PTHR43685:SF2">
    <property type="entry name" value="GLYCOSYLTRANSFERASE 2-LIKE DOMAIN-CONTAINING PROTEIN"/>
    <property type="match status" value="1"/>
</dbReference>
<keyword evidence="2" id="KW-0808">Transferase</keyword>
<protein>
    <submittedName>
        <fullName evidence="2">Glycosyl transferase family 2</fullName>
    </submittedName>
</protein>
<accession>A0A2T5JFS5</accession>
<keyword evidence="3" id="KW-1185">Reference proteome</keyword>
<dbReference type="PANTHER" id="PTHR43685">
    <property type="entry name" value="GLYCOSYLTRANSFERASE"/>
    <property type="match status" value="1"/>
</dbReference>
<comment type="caution">
    <text evidence="2">The sequence shown here is derived from an EMBL/GenBank/DDBJ whole genome shotgun (WGS) entry which is preliminary data.</text>
</comment>
<feature type="domain" description="Glycosyltransferase 2-like" evidence="1">
    <location>
        <begin position="4"/>
        <end position="159"/>
    </location>
</feature>
<dbReference type="AlphaFoldDB" id="A0A2T5JFS5"/>
<dbReference type="OrthoDB" id="927791at2"/>